<sequence>MMSTLVRRVGLTIAAGVVLGATWTGTAAAAPAQSADKAVVAVDSATPATATASGRKWCGFNYDTCEASRLEFVHYGYQTSPLYWAGTDNTCLPGSQCNGYYFDWWD</sequence>
<feature type="signal peptide" evidence="1">
    <location>
        <begin position="1"/>
        <end position="29"/>
    </location>
</feature>
<dbReference type="Proteomes" id="UP000295444">
    <property type="component" value="Unassembled WGS sequence"/>
</dbReference>
<proteinExistence type="predicted"/>
<protein>
    <recommendedName>
        <fullName evidence="4">Peptidase inhibitor family I36</fullName>
    </recommendedName>
</protein>
<gene>
    <name evidence="2" type="ORF">EV186_104635</name>
</gene>
<keyword evidence="3" id="KW-1185">Reference proteome</keyword>
<dbReference type="OrthoDB" id="3637586at2"/>
<dbReference type="AlphaFoldDB" id="A0A4R6SB15"/>
<accession>A0A4R6SB15</accession>
<dbReference type="EMBL" id="SNXZ01000004">
    <property type="protein sequence ID" value="TDP96647.1"/>
    <property type="molecule type" value="Genomic_DNA"/>
</dbReference>
<dbReference type="RefSeq" id="WP_133851969.1">
    <property type="nucleotide sequence ID" value="NZ_SNXZ01000004.1"/>
</dbReference>
<reference evidence="2 3" key="1">
    <citation type="submission" date="2019-03" db="EMBL/GenBank/DDBJ databases">
        <title>Genomic Encyclopedia of Type Strains, Phase IV (KMG-IV): sequencing the most valuable type-strain genomes for metagenomic binning, comparative biology and taxonomic classification.</title>
        <authorList>
            <person name="Goeker M."/>
        </authorList>
    </citation>
    <scope>NUCLEOTIDE SEQUENCE [LARGE SCALE GENOMIC DNA]</scope>
    <source>
        <strain evidence="2 3">DSM 45361</strain>
    </source>
</reference>
<comment type="caution">
    <text evidence="2">The sequence shown here is derived from an EMBL/GenBank/DDBJ whole genome shotgun (WGS) entry which is preliminary data.</text>
</comment>
<evidence type="ECO:0000313" key="2">
    <source>
        <dbReference type="EMBL" id="TDP96647.1"/>
    </source>
</evidence>
<name>A0A4R6SB15_LABRH</name>
<evidence type="ECO:0000256" key="1">
    <source>
        <dbReference type="SAM" id="SignalP"/>
    </source>
</evidence>
<organism evidence="2 3">
    <name type="scientific">Labedaea rhizosphaerae</name>
    <dbReference type="NCBI Taxonomy" id="598644"/>
    <lineage>
        <taxon>Bacteria</taxon>
        <taxon>Bacillati</taxon>
        <taxon>Actinomycetota</taxon>
        <taxon>Actinomycetes</taxon>
        <taxon>Pseudonocardiales</taxon>
        <taxon>Pseudonocardiaceae</taxon>
        <taxon>Labedaea</taxon>
    </lineage>
</organism>
<evidence type="ECO:0008006" key="4">
    <source>
        <dbReference type="Google" id="ProtNLM"/>
    </source>
</evidence>
<keyword evidence="1" id="KW-0732">Signal</keyword>
<evidence type="ECO:0000313" key="3">
    <source>
        <dbReference type="Proteomes" id="UP000295444"/>
    </source>
</evidence>
<feature type="chain" id="PRO_5020307904" description="Peptidase inhibitor family I36" evidence="1">
    <location>
        <begin position="30"/>
        <end position="106"/>
    </location>
</feature>